<evidence type="ECO:0000256" key="1">
    <source>
        <dbReference type="SAM" id="MobiDB-lite"/>
    </source>
</evidence>
<proteinExistence type="predicted"/>
<protein>
    <submittedName>
        <fullName evidence="2">Uncharacterized protein</fullName>
    </submittedName>
</protein>
<gene>
    <name evidence="2" type="ORF">H6H03_08890</name>
</gene>
<feature type="region of interest" description="Disordered" evidence="1">
    <location>
        <begin position="31"/>
        <end position="62"/>
    </location>
</feature>
<dbReference type="EMBL" id="JACJTU010000006">
    <property type="protein sequence ID" value="MBD2734029.1"/>
    <property type="molecule type" value="Genomic_DNA"/>
</dbReference>
<evidence type="ECO:0000313" key="3">
    <source>
        <dbReference type="Proteomes" id="UP000637383"/>
    </source>
</evidence>
<organism evidence="2 3">
    <name type="scientific">Nostoc paludosum FACHB-159</name>
    <dbReference type="NCBI Taxonomy" id="2692908"/>
    <lineage>
        <taxon>Bacteria</taxon>
        <taxon>Bacillati</taxon>
        <taxon>Cyanobacteriota</taxon>
        <taxon>Cyanophyceae</taxon>
        <taxon>Nostocales</taxon>
        <taxon>Nostocaceae</taxon>
        <taxon>Nostoc</taxon>
    </lineage>
</organism>
<accession>A0ABR8K3I6</accession>
<comment type="caution">
    <text evidence="2">The sequence shown here is derived from an EMBL/GenBank/DDBJ whole genome shotgun (WGS) entry which is preliminary data.</text>
</comment>
<reference evidence="2 3" key="1">
    <citation type="journal article" date="2020" name="ISME J.">
        <title>Comparative genomics reveals insights into cyanobacterial evolution and habitat adaptation.</title>
        <authorList>
            <person name="Chen M.Y."/>
            <person name="Teng W.K."/>
            <person name="Zhao L."/>
            <person name="Hu C.X."/>
            <person name="Zhou Y.K."/>
            <person name="Han B.P."/>
            <person name="Song L.R."/>
            <person name="Shu W.S."/>
        </authorList>
    </citation>
    <scope>NUCLEOTIDE SEQUENCE [LARGE SCALE GENOMIC DNA]</scope>
    <source>
        <strain evidence="2 3">FACHB-159</strain>
    </source>
</reference>
<dbReference type="Proteomes" id="UP000637383">
    <property type="component" value="Unassembled WGS sequence"/>
</dbReference>
<evidence type="ECO:0000313" key="2">
    <source>
        <dbReference type="EMBL" id="MBD2734029.1"/>
    </source>
</evidence>
<dbReference type="RefSeq" id="WP_190954748.1">
    <property type="nucleotide sequence ID" value="NZ_JACJTU010000006.1"/>
</dbReference>
<feature type="compositionally biased region" description="Polar residues" evidence="1">
    <location>
        <begin position="41"/>
        <end position="62"/>
    </location>
</feature>
<sequence length="62" mass="6921">MRHLKLLLWSDWASTVRVASPLGEVLMPAATPKANSRSRRSNFSLGETNSYFESAMPQNQLA</sequence>
<keyword evidence="3" id="KW-1185">Reference proteome</keyword>
<name>A0ABR8K3I6_9NOSO</name>